<protein>
    <submittedName>
        <fullName evidence="1">Uncharacterized protein</fullName>
    </submittedName>
</protein>
<name>A0AAV4RNT1_CAEEX</name>
<evidence type="ECO:0000313" key="2">
    <source>
        <dbReference type="Proteomes" id="UP001054945"/>
    </source>
</evidence>
<sequence>MLCYCRADIFNESVNLVLCDTNIDCIHQADRDNRAYGCHCWDYSSLAKLITFHSQPFEVEVPEFNACKYRYNGLYSKYSRCVWGDIKGRINSCCLGTDGR</sequence>
<dbReference type="AlphaFoldDB" id="A0AAV4RNT1"/>
<reference evidence="1 2" key="1">
    <citation type="submission" date="2021-06" db="EMBL/GenBank/DDBJ databases">
        <title>Caerostris extrusa draft genome.</title>
        <authorList>
            <person name="Kono N."/>
            <person name="Arakawa K."/>
        </authorList>
    </citation>
    <scope>NUCLEOTIDE SEQUENCE [LARGE SCALE GENOMIC DNA]</scope>
</reference>
<evidence type="ECO:0000313" key="1">
    <source>
        <dbReference type="EMBL" id="GIY23918.1"/>
    </source>
</evidence>
<organism evidence="1 2">
    <name type="scientific">Caerostris extrusa</name>
    <name type="common">Bark spider</name>
    <name type="synonym">Caerostris bankana</name>
    <dbReference type="NCBI Taxonomy" id="172846"/>
    <lineage>
        <taxon>Eukaryota</taxon>
        <taxon>Metazoa</taxon>
        <taxon>Ecdysozoa</taxon>
        <taxon>Arthropoda</taxon>
        <taxon>Chelicerata</taxon>
        <taxon>Arachnida</taxon>
        <taxon>Araneae</taxon>
        <taxon>Araneomorphae</taxon>
        <taxon>Entelegynae</taxon>
        <taxon>Araneoidea</taxon>
        <taxon>Araneidae</taxon>
        <taxon>Caerostris</taxon>
    </lineage>
</organism>
<dbReference type="Proteomes" id="UP001054945">
    <property type="component" value="Unassembled WGS sequence"/>
</dbReference>
<keyword evidence="2" id="KW-1185">Reference proteome</keyword>
<dbReference type="EMBL" id="BPLR01008331">
    <property type="protein sequence ID" value="GIY23918.1"/>
    <property type="molecule type" value="Genomic_DNA"/>
</dbReference>
<proteinExistence type="predicted"/>
<accession>A0AAV4RNT1</accession>
<comment type="caution">
    <text evidence="1">The sequence shown here is derived from an EMBL/GenBank/DDBJ whole genome shotgun (WGS) entry which is preliminary data.</text>
</comment>
<gene>
    <name evidence="1" type="ORF">CEXT_438061</name>
</gene>